<feature type="compositionally biased region" description="Polar residues" evidence="7">
    <location>
        <begin position="490"/>
        <end position="502"/>
    </location>
</feature>
<feature type="region of interest" description="Disordered" evidence="7">
    <location>
        <begin position="609"/>
        <end position="677"/>
    </location>
</feature>
<feature type="region of interest" description="Disordered" evidence="7">
    <location>
        <begin position="276"/>
        <end position="310"/>
    </location>
</feature>
<dbReference type="AlphaFoldDB" id="A0A836C1C8"/>
<name>A0A836C1C8_9CHLO</name>
<evidence type="ECO:0000256" key="8">
    <source>
        <dbReference type="SAM" id="Phobius"/>
    </source>
</evidence>
<keyword evidence="8" id="KW-0472">Membrane</keyword>
<evidence type="ECO:0000259" key="10">
    <source>
        <dbReference type="PROSITE" id="PS50011"/>
    </source>
</evidence>
<sequence length="1001" mass="102268">MPLRRVPLTLGTLLALGALASRVAALDSVRLGPGATGTDLATAIWRAVEGLGPAVIEIATPSITLDNDSWAGIATPLFLRNRDLVLEGNTGLNMLPLLHLPTPPVVTLLDNASLWIKHLVLQGFRRDSFMRSPGLNILTPSPAGTVGAYLQLYETHAVRPACLPPALLALSVNRIARPTSVPSGPQRFTLNRSQEGCVNDENAHPTQRCWPYVYSLDDAAVQGSDLNAAGNPTPSVYTVWIRNSTTFCTDVMEQSCIDAHGPLGCSLISNHYPSPPPLDPVVAAPTAETADSGGGGGGGGSSTATDDGGGGGGTNLTGVLVGSIVGGLTLLALLVLAAVWVRRRARRRREAAAAAKGGSPGGKTPGAGAADSSGEGGPPSSPCYPRDSAQLACILEVEERPADPSASTPAHAGPGPGSFTDLGPASASASATAAAAAAAAGAAHSEQDPEAGALGMLCGGGASTRYARGSAKGSSRSGGGRDVRDGGELMSTTSPPCDRSLGTTGTDNACLVSASSCAPWTGGPLASSSESAFTRSSSNQRRSQPMQQQQHPQQQQLQQHCSQSVITIRTPLTTPLDLGLKVVSADGTEQTNGSCAPLSDPVGAPGVQSGAAAGGYGRRSSAADAGGAAGASGISSGAASAGLMSTAPGLGPGSRLDPLQGPGSAGSGGALGGRGPVSGAHSGAALGAVPGPAADEGDVVVRLTTTVLGKGASGVVYEGTYGGRRVAVKQLVEDGGEVASRNALEMRGAFQQELEVLARCDHPNIVKVLAASLAGSRPIMVLELMETSLDKLLYCGAASSAGHLLLPLPLVLHVATQVAAGLSYMHPTIIHRDLKPANVLLAGWQQWLAGGPLPVVKLSDFGLSRLRNSVLVTKRPEVGTPAYMAPECFDLSCPPITHRADVYSFGVLLWEMLAGAHPWQDMTPVQVACAVVLAKRRLPLPPPWGEQERWPLRLCELVQQCFDQDPQRRPAAAEIAKALTLALQDLHMRPAMQAPSRVLAG</sequence>
<dbReference type="PROSITE" id="PS50011">
    <property type="entry name" value="PROTEIN_KINASE_DOM"/>
    <property type="match status" value="1"/>
</dbReference>
<evidence type="ECO:0000256" key="9">
    <source>
        <dbReference type="SAM" id="SignalP"/>
    </source>
</evidence>
<evidence type="ECO:0000313" key="11">
    <source>
        <dbReference type="EMBL" id="KAG2496766.1"/>
    </source>
</evidence>
<keyword evidence="9" id="KW-0732">Signal</keyword>
<feature type="transmembrane region" description="Helical" evidence="8">
    <location>
        <begin position="319"/>
        <end position="341"/>
    </location>
</feature>
<feature type="compositionally biased region" description="Gly residues" evidence="7">
    <location>
        <begin position="292"/>
        <end position="310"/>
    </location>
</feature>
<dbReference type="Pfam" id="PF07714">
    <property type="entry name" value="PK_Tyr_Ser-Thr"/>
    <property type="match status" value="1"/>
</dbReference>
<keyword evidence="2" id="KW-0808">Transferase</keyword>
<dbReference type="InterPro" id="IPR017441">
    <property type="entry name" value="Protein_kinase_ATP_BS"/>
</dbReference>
<feature type="binding site" evidence="6">
    <location>
        <position position="729"/>
    </location>
    <ligand>
        <name>ATP</name>
        <dbReference type="ChEBI" id="CHEBI:30616"/>
    </ligand>
</feature>
<evidence type="ECO:0000256" key="3">
    <source>
        <dbReference type="ARBA" id="ARBA00022741"/>
    </source>
</evidence>
<evidence type="ECO:0000256" key="1">
    <source>
        <dbReference type="ARBA" id="ARBA00022527"/>
    </source>
</evidence>
<evidence type="ECO:0000256" key="6">
    <source>
        <dbReference type="PROSITE-ProRule" id="PRU10141"/>
    </source>
</evidence>
<protein>
    <recommendedName>
        <fullName evidence="10">Protein kinase domain-containing protein</fullName>
    </recommendedName>
</protein>
<dbReference type="SMART" id="SM00220">
    <property type="entry name" value="S_TKc"/>
    <property type="match status" value="1"/>
</dbReference>
<keyword evidence="8" id="KW-1133">Transmembrane helix</keyword>
<feature type="region of interest" description="Disordered" evidence="7">
    <location>
        <begin position="465"/>
        <end position="502"/>
    </location>
</feature>
<dbReference type="PROSITE" id="PS00108">
    <property type="entry name" value="PROTEIN_KINASE_ST"/>
    <property type="match status" value="1"/>
</dbReference>
<feature type="compositionally biased region" description="Low complexity" evidence="7">
    <location>
        <begin position="527"/>
        <end position="562"/>
    </location>
</feature>
<organism evidence="11 12">
    <name type="scientific">Edaphochlamys debaryana</name>
    <dbReference type="NCBI Taxonomy" id="47281"/>
    <lineage>
        <taxon>Eukaryota</taxon>
        <taxon>Viridiplantae</taxon>
        <taxon>Chlorophyta</taxon>
        <taxon>core chlorophytes</taxon>
        <taxon>Chlorophyceae</taxon>
        <taxon>CS clade</taxon>
        <taxon>Chlamydomonadales</taxon>
        <taxon>Chlamydomonadales incertae sedis</taxon>
        <taxon>Edaphochlamys</taxon>
    </lineage>
</organism>
<feature type="compositionally biased region" description="Low complexity" evidence="7">
    <location>
        <begin position="618"/>
        <end position="642"/>
    </location>
</feature>
<keyword evidence="3 6" id="KW-0547">Nucleotide-binding</keyword>
<dbReference type="PANTHER" id="PTHR44329:SF214">
    <property type="entry name" value="PROTEIN KINASE DOMAIN-CONTAINING PROTEIN"/>
    <property type="match status" value="1"/>
</dbReference>
<dbReference type="InterPro" id="IPR008271">
    <property type="entry name" value="Ser/Thr_kinase_AS"/>
</dbReference>
<dbReference type="GO" id="GO:0005524">
    <property type="term" value="F:ATP binding"/>
    <property type="evidence" value="ECO:0007669"/>
    <property type="project" value="UniProtKB-UniRule"/>
</dbReference>
<evidence type="ECO:0000256" key="2">
    <source>
        <dbReference type="ARBA" id="ARBA00022679"/>
    </source>
</evidence>
<feature type="signal peptide" evidence="9">
    <location>
        <begin position="1"/>
        <end position="25"/>
    </location>
</feature>
<keyword evidence="1" id="KW-0723">Serine/threonine-protein kinase</keyword>
<dbReference type="InterPro" id="IPR001245">
    <property type="entry name" value="Ser-Thr/Tyr_kinase_cat_dom"/>
</dbReference>
<dbReference type="EMBL" id="JAEHOE010000017">
    <property type="protein sequence ID" value="KAG2496766.1"/>
    <property type="molecule type" value="Genomic_DNA"/>
</dbReference>
<evidence type="ECO:0000256" key="5">
    <source>
        <dbReference type="ARBA" id="ARBA00022840"/>
    </source>
</evidence>
<reference evidence="11" key="1">
    <citation type="journal article" date="2020" name="bioRxiv">
        <title>Comparative genomics of Chlamydomonas.</title>
        <authorList>
            <person name="Craig R.J."/>
            <person name="Hasan A.R."/>
            <person name="Ness R.W."/>
            <person name="Keightley P.D."/>
        </authorList>
    </citation>
    <scope>NUCLEOTIDE SEQUENCE</scope>
    <source>
        <strain evidence="11">CCAP 11/70</strain>
    </source>
</reference>
<keyword evidence="5 6" id="KW-0067">ATP-binding</keyword>
<dbReference type="Proteomes" id="UP000612055">
    <property type="component" value="Unassembled WGS sequence"/>
</dbReference>
<accession>A0A836C1C8</accession>
<evidence type="ECO:0000256" key="4">
    <source>
        <dbReference type="ARBA" id="ARBA00022777"/>
    </source>
</evidence>
<keyword evidence="8" id="KW-0812">Transmembrane</keyword>
<dbReference type="GO" id="GO:0004674">
    <property type="term" value="F:protein serine/threonine kinase activity"/>
    <property type="evidence" value="ECO:0007669"/>
    <property type="project" value="UniProtKB-KW"/>
</dbReference>
<gene>
    <name evidence="11" type="ORF">HYH03_005174</name>
</gene>
<dbReference type="PROSITE" id="PS00107">
    <property type="entry name" value="PROTEIN_KINASE_ATP"/>
    <property type="match status" value="1"/>
</dbReference>
<feature type="compositionally biased region" description="Gly residues" evidence="7">
    <location>
        <begin position="663"/>
        <end position="676"/>
    </location>
</feature>
<comment type="caution">
    <text evidence="11">The sequence shown here is derived from an EMBL/GenBank/DDBJ whole genome shotgun (WGS) entry which is preliminary data.</text>
</comment>
<feature type="chain" id="PRO_5032959915" description="Protein kinase domain-containing protein" evidence="9">
    <location>
        <begin position="26"/>
        <end position="1001"/>
    </location>
</feature>
<feature type="region of interest" description="Disordered" evidence="7">
    <location>
        <begin position="521"/>
        <end position="562"/>
    </location>
</feature>
<dbReference type="Gene3D" id="3.30.200.20">
    <property type="entry name" value="Phosphorylase Kinase, domain 1"/>
    <property type="match status" value="1"/>
</dbReference>
<proteinExistence type="predicted"/>
<dbReference type="PANTHER" id="PTHR44329">
    <property type="entry name" value="SERINE/THREONINE-PROTEIN KINASE TNNI3K-RELATED"/>
    <property type="match status" value="1"/>
</dbReference>
<evidence type="ECO:0000313" key="12">
    <source>
        <dbReference type="Proteomes" id="UP000612055"/>
    </source>
</evidence>
<dbReference type="Gene3D" id="1.10.510.10">
    <property type="entry name" value="Transferase(Phosphotransferase) domain 1"/>
    <property type="match status" value="1"/>
</dbReference>
<dbReference type="InterPro" id="IPR051681">
    <property type="entry name" value="Ser/Thr_Kinases-Pseudokinases"/>
</dbReference>
<evidence type="ECO:0000256" key="7">
    <source>
        <dbReference type="SAM" id="MobiDB-lite"/>
    </source>
</evidence>
<feature type="region of interest" description="Disordered" evidence="7">
    <location>
        <begin position="351"/>
        <end position="385"/>
    </location>
</feature>
<keyword evidence="12" id="KW-1185">Reference proteome</keyword>
<keyword evidence="4" id="KW-0418">Kinase</keyword>
<dbReference type="OrthoDB" id="536504at2759"/>
<dbReference type="SUPFAM" id="SSF56112">
    <property type="entry name" value="Protein kinase-like (PK-like)"/>
    <property type="match status" value="1"/>
</dbReference>
<feature type="domain" description="Protein kinase" evidence="10">
    <location>
        <begin position="702"/>
        <end position="981"/>
    </location>
</feature>
<feature type="region of interest" description="Disordered" evidence="7">
    <location>
        <begin position="399"/>
        <end position="425"/>
    </location>
</feature>
<dbReference type="InterPro" id="IPR000719">
    <property type="entry name" value="Prot_kinase_dom"/>
</dbReference>
<dbReference type="InterPro" id="IPR011009">
    <property type="entry name" value="Kinase-like_dom_sf"/>
</dbReference>